<dbReference type="AlphaFoldDB" id="A0AAV4UMI9"/>
<gene>
    <name evidence="2" type="ORF">CDAR_19841</name>
</gene>
<name>A0AAV4UMI9_9ARAC</name>
<dbReference type="EMBL" id="BPLQ01011569">
    <property type="protein sequence ID" value="GIY58936.1"/>
    <property type="molecule type" value="Genomic_DNA"/>
</dbReference>
<protein>
    <submittedName>
        <fullName evidence="2">Uncharacterized protein</fullName>
    </submittedName>
</protein>
<accession>A0AAV4UMI9</accession>
<comment type="caution">
    <text evidence="2">The sequence shown here is derived from an EMBL/GenBank/DDBJ whole genome shotgun (WGS) entry which is preliminary data.</text>
</comment>
<feature type="region of interest" description="Disordered" evidence="1">
    <location>
        <begin position="1"/>
        <end position="36"/>
    </location>
</feature>
<reference evidence="2 3" key="1">
    <citation type="submission" date="2021-06" db="EMBL/GenBank/DDBJ databases">
        <title>Caerostris darwini draft genome.</title>
        <authorList>
            <person name="Kono N."/>
            <person name="Arakawa K."/>
        </authorList>
    </citation>
    <scope>NUCLEOTIDE SEQUENCE [LARGE SCALE GENOMIC DNA]</scope>
</reference>
<evidence type="ECO:0000313" key="3">
    <source>
        <dbReference type="Proteomes" id="UP001054837"/>
    </source>
</evidence>
<evidence type="ECO:0000256" key="1">
    <source>
        <dbReference type="SAM" id="MobiDB-lite"/>
    </source>
</evidence>
<proteinExistence type="predicted"/>
<evidence type="ECO:0000313" key="2">
    <source>
        <dbReference type="EMBL" id="GIY58936.1"/>
    </source>
</evidence>
<feature type="compositionally biased region" description="Basic and acidic residues" evidence="1">
    <location>
        <begin position="1"/>
        <end position="15"/>
    </location>
</feature>
<sequence>MNGHYKGEDPVDRVKVVKRKNHPPQSSPHLSSLTRSDIRRSVAPEIFRNHQGVREFLKKMWLQLRVRMCRIHSYLQFCVTKYLEDNSEYDLSSRCAYK</sequence>
<keyword evidence="3" id="KW-1185">Reference proteome</keyword>
<dbReference type="Proteomes" id="UP001054837">
    <property type="component" value="Unassembled WGS sequence"/>
</dbReference>
<feature type="compositionally biased region" description="Low complexity" evidence="1">
    <location>
        <begin position="23"/>
        <end position="33"/>
    </location>
</feature>
<organism evidence="2 3">
    <name type="scientific">Caerostris darwini</name>
    <dbReference type="NCBI Taxonomy" id="1538125"/>
    <lineage>
        <taxon>Eukaryota</taxon>
        <taxon>Metazoa</taxon>
        <taxon>Ecdysozoa</taxon>
        <taxon>Arthropoda</taxon>
        <taxon>Chelicerata</taxon>
        <taxon>Arachnida</taxon>
        <taxon>Araneae</taxon>
        <taxon>Araneomorphae</taxon>
        <taxon>Entelegynae</taxon>
        <taxon>Araneoidea</taxon>
        <taxon>Araneidae</taxon>
        <taxon>Caerostris</taxon>
    </lineage>
</organism>